<keyword evidence="4" id="KW-1185">Reference proteome</keyword>
<accession>A0A1I1Q5I1</accession>
<organism evidence="3 4">
    <name type="scientific">Pseudooceanicola nitratireducens</name>
    <dbReference type="NCBI Taxonomy" id="517719"/>
    <lineage>
        <taxon>Bacteria</taxon>
        <taxon>Pseudomonadati</taxon>
        <taxon>Pseudomonadota</taxon>
        <taxon>Alphaproteobacteria</taxon>
        <taxon>Rhodobacterales</taxon>
        <taxon>Paracoccaceae</taxon>
        <taxon>Pseudooceanicola</taxon>
    </lineage>
</organism>
<evidence type="ECO:0000256" key="1">
    <source>
        <dbReference type="SAM" id="MobiDB-lite"/>
    </source>
</evidence>
<reference evidence="3 4" key="1">
    <citation type="submission" date="2016-10" db="EMBL/GenBank/DDBJ databases">
        <authorList>
            <person name="de Groot N.N."/>
        </authorList>
    </citation>
    <scope>NUCLEOTIDE SEQUENCE [LARGE SCALE GENOMIC DNA]</scope>
    <source>
        <strain evidence="3 4">DSM 29619</strain>
    </source>
</reference>
<sequence>MKKSQLILAAVPIVCALGGFGAGTFLKGADHGTDMTHAADTAHEAKPHVPAPRTEAEAALHALATEDGHGKDHGADHQTGHDIAKPMDHPDTGKPDSHGPETLTKVSMNDAATHKAPPVGDVPEVHRIDYDKLAKAEAEMKKKAAIAKARARQEQRMADMKKAPRAARGAHPSLLPLETEAKIHEEAIKRIVDSDDHVVKMGRLTVPVYGARSTAYYVADFAITVTDLDQAGFYFTAENATRVRDQVMTTMATIAETQLLRGPKVESEVVAERIAKDLRDRFFGVEDFLFLSLYKTDVPRG</sequence>
<protein>
    <recommendedName>
        <fullName evidence="5">Flagellar protein FliL</fullName>
    </recommendedName>
</protein>
<dbReference type="EMBL" id="FOLX01000002">
    <property type="protein sequence ID" value="SFD14483.1"/>
    <property type="molecule type" value="Genomic_DNA"/>
</dbReference>
<name>A0A1I1Q5I1_9RHOB</name>
<dbReference type="OrthoDB" id="7866462at2"/>
<dbReference type="STRING" id="517719.SAMN05421762_3348"/>
<dbReference type="AlphaFoldDB" id="A0A1I1Q5I1"/>
<evidence type="ECO:0008006" key="5">
    <source>
        <dbReference type="Google" id="ProtNLM"/>
    </source>
</evidence>
<feature type="chain" id="PRO_5014130084" description="Flagellar protein FliL" evidence="2">
    <location>
        <begin position="22"/>
        <end position="301"/>
    </location>
</feature>
<dbReference type="RefSeq" id="WP_139199587.1">
    <property type="nucleotide sequence ID" value="NZ_FNZG01000005.1"/>
</dbReference>
<evidence type="ECO:0000313" key="4">
    <source>
        <dbReference type="Proteomes" id="UP000231644"/>
    </source>
</evidence>
<proteinExistence type="predicted"/>
<dbReference type="Proteomes" id="UP000231644">
    <property type="component" value="Unassembled WGS sequence"/>
</dbReference>
<feature type="signal peptide" evidence="2">
    <location>
        <begin position="1"/>
        <end position="21"/>
    </location>
</feature>
<gene>
    <name evidence="3" type="ORF">SAMN05421762_3348</name>
</gene>
<evidence type="ECO:0000313" key="3">
    <source>
        <dbReference type="EMBL" id="SFD14483.1"/>
    </source>
</evidence>
<feature type="region of interest" description="Disordered" evidence="1">
    <location>
        <begin position="67"/>
        <end position="103"/>
    </location>
</feature>
<keyword evidence="2" id="KW-0732">Signal</keyword>
<evidence type="ECO:0000256" key="2">
    <source>
        <dbReference type="SAM" id="SignalP"/>
    </source>
</evidence>
<feature type="compositionally biased region" description="Basic and acidic residues" evidence="1">
    <location>
        <begin position="67"/>
        <end position="99"/>
    </location>
</feature>